<proteinExistence type="predicted"/>
<evidence type="ECO:0000259" key="1">
    <source>
        <dbReference type="PROSITE" id="PS51688"/>
    </source>
</evidence>
<accession>A0A6A4CMI6</accession>
<evidence type="ECO:0000313" key="3">
    <source>
        <dbReference type="Proteomes" id="UP000437068"/>
    </source>
</evidence>
<gene>
    <name evidence="2" type="ORF">PF001_g19368</name>
</gene>
<protein>
    <recommendedName>
        <fullName evidence="1">Peptidase S74 domain-containing protein</fullName>
    </recommendedName>
</protein>
<reference evidence="2 3" key="1">
    <citation type="submission" date="2018-08" db="EMBL/GenBank/DDBJ databases">
        <title>Genomic investigation of the strawberry pathogen Phytophthora fragariae indicates pathogenicity is determined by transcriptional variation in three key races.</title>
        <authorList>
            <person name="Adams T.M."/>
            <person name="Armitage A.D."/>
            <person name="Sobczyk M.K."/>
            <person name="Bates H.J."/>
            <person name="Dunwell J.M."/>
            <person name="Nellist C.F."/>
            <person name="Harrison R.J."/>
        </authorList>
    </citation>
    <scope>NUCLEOTIDE SEQUENCE [LARGE SCALE GENOMIC DNA]</scope>
    <source>
        <strain evidence="2 3">A4</strain>
    </source>
</reference>
<dbReference type="PROSITE" id="PS51688">
    <property type="entry name" value="ICA"/>
    <property type="match status" value="1"/>
</dbReference>
<dbReference type="AlphaFoldDB" id="A0A6A4CMI6"/>
<evidence type="ECO:0000313" key="2">
    <source>
        <dbReference type="EMBL" id="KAE9290998.1"/>
    </source>
</evidence>
<sequence length="108" mass="11724">MVNACASESRAKTARGLATPTAYTAMRPHVFRWKSSDDTEPDSIGFIAQELQPLVPEVVSGDESCPEDENGMIAYPMSIEMASITAVLCKAIQELTARVEDLEHKAVP</sequence>
<dbReference type="Pfam" id="PF13884">
    <property type="entry name" value="Peptidase_S74"/>
    <property type="match status" value="1"/>
</dbReference>
<comment type="caution">
    <text evidence="2">The sequence shown here is derived from an EMBL/GenBank/DDBJ whole genome shotgun (WGS) entry which is preliminary data.</text>
</comment>
<organism evidence="2 3">
    <name type="scientific">Phytophthora fragariae</name>
    <dbReference type="NCBI Taxonomy" id="53985"/>
    <lineage>
        <taxon>Eukaryota</taxon>
        <taxon>Sar</taxon>
        <taxon>Stramenopiles</taxon>
        <taxon>Oomycota</taxon>
        <taxon>Peronosporomycetes</taxon>
        <taxon>Peronosporales</taxon>
        <taxon>Peronosporaceae</taxon>
        <taxon>Phytophthora</taxon>
    </lineage>
</organism>
<name>A0A6A4CMI6_9STRA</name>
<feature type="domain" description="Peptidase S74" evidence="1">
    <location>
        <begin position="7"/>
        <end position="106"/>
    </location>
</feature>
<dbReference type="EMBL" id="QXGE01001562">
    <property type="protein sequence ID" value="KAE9290998.1"/>
    <property type="molecule type" value="Genomic_DNA"/>
</dbReference>
<dbReference type="Proteomes" id="UP000437068">
    <property type="component" value="Unassembled WGS sequence"/>
</dbReference>
<dbReference type="InterPro" id="IPR030392">
    <property type="entry name" value="S74_ICA"/>
</dbReference>